<proteinExistence type="predicted"/>
<name>A0ABX7UMC9_9GAMM</name>
<evidence type="ECO:0000313" key="1">
    <source>
        <dbReference type="EMBL" id="QTF06689.1"/>
    </source>
</evidence>
<sequence length="59" mass="6486">MRWLCYSAAIRFGRQKLTGAGRTLSDGVRQTAIDGIALGERYHGQTPSPWAYSLFLPGS</sequence>
<dbReference type="EMBL" id="CP050854">
    <property type="protein sequence ID" value="QTF06689.1"/>
    <property type="molecule type" value="Genomic_DNA"/>
</dbReference>
<accession>A0ABX7UMC9</accession>
<keyword evidence="2" id="KW-1185">Reference proteome</keyword>
<protein>
    <submittedName>
        <fullName evidence="1">Uncharacterized protein</fullName>
    </submittedName>
</protein>
<organism evidence="1 2">
    <name type="scientific">Brenneria izadpanahii</name>
    <dbReference type="NCBI Taxonomy" id="2722756"/>
    <lineage>
        <taxon>Bacteria</taxon>
        <taxon>Pseudomonadati</taxon>
        <taxon>Pseudomonadota</taxon>
        <taxon>Gammaproteobacteria</taxon>
        <taxon>Enterobacterales</taxon>
        <taxon>Pectobacteriaceae</taxon>
        <taxon>Brenneria</taxon>
    </lineage>
</organism>
<gene>
    <name evidence="1" type="ORF">HC231_01100</name>
</gene>
<dbReference type="Proteomes" id="UP000671960">
    <property type="component" value="Chromosome"/>
</dbReference>
<dbReference type="RefSeq" id="WP_208229359.1">
    <property type="nucleotide sequence ID" value="NZ_CP050854.1"/>
</dbReference>
<evidence type="ECO:0000313" key="2">
    <source>
        <dbReference type="Proteomes" id="UP000671960"/>
    </source>
</evidence>
<reference evidence="1 2" key="1">
    <citation type="submission" date="2020-03" db="EMBL/GenBank/DDBJ databases">
        <authorList>
            <person name="Bakhshi Ganjeh M."/>
        </authorList>
    </citation>
    <scope>NUCLEOTIDE SEQUENCE [LARGE SCALE GENOMIC DNA]</scope>
    <source>
        <strain evidence="2">Iran 50</strain>
    </source>
</reference>